<proteinExistence type="predicted"/>
<protein>
    <submittedName>
        <fullName evidence="1">Uncharacterized protein</fullName>
    </submittedName>
</protein>
<keyword evidence="2" id="KW-1185">Reference proteome</keyword>
<dbReference type="AlphaFoldDB" id="A0A8H4W012"/>
<evidence type="ECO:0000313" key="1">
    <source>
        <dbReference type="EMBL" id="KAF4629113.1"/>
    </source>
</evidence>
<dbReference type="Proteomes" id="UP000566819">
    <property type="component" value="Unassembled WGS sequence"/>
</dbReference>
<dbReference type="EMBL" id="JAAMPI010000718">
    <property type="protein sequence ID" value="KAF4629113.1"/>
    <property type="molecule type" value="Genomic_DNA"/>
</dbReference>
<reference evidence="1 2" key="1">
    <citation type="submission" date="2020-03" db="EMBL/GenBank/DDBJ databases">
        <title>Draft Genome Sequence of Cudoniella acicularis.</title>
        <authorList>
            <person name="Buettner E."/>
            <person name="Kellner H."/>
        </authorList>
    </citation>
    <scope>NUCLEOTIDE SEQUENCE [LARGE SCALE GENOMIC DNA]</scope>
    <source>
        <strain evidence="1 2">DSM 108380</strain>
    </source>
</reference>
<organism evidence="1 2">
    <name type="scientific">Cudoniella acicularis</name>
    <dbReference type="NCBI Taxonomy" id="354080"/>
    <lineage>
        <taxon>Eukaryota</taxon>
        <taxon>Fungi</taxon>
        <taxon>Dikarya</taxon>
        <taxon>Ascomycota</taxon>
        <taxon>Pezizomycotina</taxon>
        <taxon>Leotiomycetes</taxon>
        <taxon>Helotiales</taxon>
        <taxon>Tricladiaceae</taxon>
        <taxon>Cudoniella</taxon>
    </lineage>
</organism>
<name>A0A8H4W012_9HELO</name>
<accession>A0A8H4W012</accession>
<gene>
    <name evidence="1" type="ORF">G7Y89_g9033</name>
</gene>
<comment type="caution">
    <text evidence="1">The sequence shown here is derived from an EMBL/GenBank/DDBJ whole genome shotgun (WGS) entry which is preliminary data.</text>
</comment>
<sequence length="149" mass="17041">MFRFDELVGFGFRYSKSSPLVTQDTACVLSPTCSVRHLEIHEFLWSTNMSLSKAHLLFRNAISYFTALEQLVLIPMHIEPELGSTILNNFHIPEILEDCYQKLTQLFVGYNRQPPKMLIRGFPRPGDNFQSSMATTTKHNTMNENGGIL</sequence>
<evidence type="ECO:0000313" key="2">
    <source>
        <dbReference type="Proteomes" id="UP000566819"/>
    </source>
</evidence>